<dbReference type="RefSeq" id="WP_310276067.1">
    <property type="nucleotide sequence ID" value="NZ_JAVDXW010000001.1"/>
</dbReference>
<dbReference type="InterPro" id="IPR035418">
    <property type="entry name" value="AraC-bd_2"/>
</dbReference>
<dbReference type="PRINTS" id="PR00032">
    <property type="entry name" value="HTHARAC"/>
</dbReference>
<name>A0AAE3ZEW2_9ACTN</name>
<comment type="caution">
    <text evidence="5">The sequence shown here is derived from an EMBL/GenBank/DDBJ whole genome shotgun (WGS) entry which is preliminary data.</text>
</comment>
<keyword evidence="2 5" id="KW-0238">DNA-binding</keyword>
<dbReference type="InterPro" id="IPR020449">
    <property type="entry name" value="Tscrpt_reg_AraC-type_HTH"/>
</dbReference>
<dbReference type="AlphaFoldDB" id="A0AAE3ZEW2"/>
<dbReference type="Pfam" id="PF14525">
    <property type="entry name" value="AraC_binding_2"/>
    <property type="match status" value="1"/>
</dbReference>
<dbReference type="SMART" id="SM00342">
    <property type="entry name" value="HTH_ARAC"/>
    <property type="match status" value="1"/>
</dbReference>
<protein>
    <submittedName>
        <fullName evidence="5">AraC-like DNA-binding protein</fullName>
    </submittedName>
</protein>
<dbReference type="InterPro" id="IPR050204">
    <property type="entry name" value="AraC_XylS_family_regulators"/>
</dbReference>
<dbReference type="SUPFAM" id="SSF51215">
    <property type="entry name" value="Regulatory protein AraC"/>
    <property type="match status" value="1"/>
</dbReference>
<evidence type="ECO:0000259" key="4">
    <source>
        <dbReference type="PROSITE" id="PS01124"/>
    </source>
</evidence>
<evidence type="ECO:0000256" key="3">
    <source>
        <dbReference type="ARBA" id="ARBA00023163"/>
    </source>
</evidence>
<dbReference type="EMBL" id="JAVDXW010000001">
    <property type="protein sequence ID" value="MDR7303632.1"/>
    <property type="molecule type" value="Genomic_DNA"/>
</dbReference>
<dbReference type="InterPro" id="IPR009057">
    <property type="entry name" value="Homeodomain-like_sf"/>
</dbReference>
<keyword evidence="3" id="KW-0804">Transcription</keyword>
<dbReference type="Gene3D" id="1.10.10.60">
    <property type="entry name" value="Homeodomain-like"/>
    <property type="match status" value="1"/>
</dbReference>
<keyword evidence="1" id="KW-0805">Transcription regulation</keyword>
<dbReference type="SUPFAM" id="SSF46689">
    <property type="entry name" value="Homeodomain-like"/>
    <property type="match status" value="1"/>
</dbReference>
<dbReference type="PANTHER" id="PTHR46796">
    <property type="entry name" value="HTH-TYPE TRANSCRIPTIONAL ACTIVATOR RHAS-RELATED"/>
    <property type="match status" value="1"/>
</dbReference>
<accession>A0AAE3ZEW2</accession>
<organism evidence="5 6">
    <name type="scientific">Haloactinomyces albus</name>
    <dbReference type="NCBI Taxonomy" id="1352928"/>
    <lineage>
        <taxon>Bacteria</taxon>
        <taxon>Bacillati</taxon>
        <taxon>Actinomycetota</taxon>
        <taxon>Actinomycetes</taxon>
        <taxon>Actinopolysporales</taxon>
        <taxon>Actinopolysporaceae</taxon>
        <taxon>Haloactinomyces</taxon>
    </lineage>
</organism>
<dbReference type="Pfam" id="PF12833">
    <property type="entry name" value="HTH_18"/>
    <property type="match status" value="1"/>
</dbReference>
<dbReference type="Proteomes" id="UP001180845">
    <property type="component" value="Unassembled WGS sequence"/>
</dbReference>
<sequence length="322" mass="35699">MIDSGQRSHATDITTSATTDFSTFRNAVSTSFVPLEVTSDNAEEFRGRLRCRDVDGLHISDVIATPHVVERTPDLISRADRHYYKISVQLSGTGLLVQDNREALLRPGDLAIYDTHRPYSLVFGEDFRTLVIMFGKNLIDIPSEMISQLTAVRMPGTDGIGSMITPFLARLVDNLEELDGSTGTRIAHSTLDLVTTLYARELDLEHTATHPHHALMRKIRSYIDANLAAPDLGPARIAAAHYISTRHLHGVFKEHGATVAGWIRQRRLHRCKRELCDPVHAGRSIAAIAARWGFSDAAHFSRVFKAEFGQSPSEARLRASAP</sequence>
<reference evidence="5" key="1">
    <citation type="submission" date="2023-07" db="EMBL/GenBank/DDBJ databases">
        <title>Sequencing the genomes of 1000 actinobacteria strains.</title>
        <authorList>
            <person name="Klenk H.-P."/>
        </authorList>
    </citation>
    <scope>NUCLEOTIDE SEQUENCE</scope>
    <source>
        <strain evidence="5">DSM 45977</strain>
    </source>
</reference>
<evidence type="ECO:0000256" key="1">
    <source>
        <dbReference type="ARBA" id="ARBA00023015"/>
    </source>
</evidence>
<evidence type="ECO:0000256" key="2">
    <source>
        <dbReference type="ARBA" id="ARBA00023125"/>
    </source>
</evidence>
<feature type="domain" description="HTH araC/xylS-type" evidence="4">
    <location>
        <begin position="217"/>
        <end position="318"/>
    </location>
</feature>
<dbReference type="PANTHER" id="PTHR46796:SF6">
    <property type="entry name" value="ARAC SUBFAMILY"/>
    <property type="match status" value="1"/>
</dbReference>
<evidence type="ECO:0000313" key="6">
    <source>
        <dbReference type="Proteomes" id="UP001180845"/>
    </source>
</evidence>
<evidence type="ECO:0000313" key="5">
    <source>
        <dbReference type="EMBL" id="MDR7303632.1"/>
    </source>
</evidence>
<dbReference type="InterPro" id="IPR018060">
    <property type="entry name" value="HTH_AraC"/>
</dbReference>
<dbReference type="InterPro" id="IPR037923">
    <property type="entry name" value="HTH-like"/>
</dbReference>
<dbReference type="PROSITE" id="PS01124">
    <property type="entry name" value="HTH_ARAC_FAMILY_2"/>
    <property type="match status" value="1"/>
</dbReference>
<proteinExistence type="predicted"/>
<gene>
    <name evidence="5" type="ORF">JOF55_003813</name>
</gene>
<dbReference type="GO" id="GO:0043565">
    <property type="term" value="F:sequence-specific DNA binding"/>
    <property type="evidence" value="ECO:0007669"/>
    <property type="project" value="InterPro"/>
</dbReference>
<dbReference type="GO" id="GO:0003700">
    <property type="term" value="F:DNA-binding transcription factor activity"/>
    <property type="evidence" value="ECO:0007669"/>
    <property type="project" value="InterPro"/>
</dbReference>
<keyword evidence="6" id="KW-1185">Reference proteome</keyword>